<dbReference type="Gene3D" id="3.30.470.20">
    <property type="entry name" value="ATP-grasp fold, B domain"/>
    <property type="match status" value="1"/>
</dbReference>
<accession>A0A7Z0I0C3</accession>
<reference evidence="3 4" key="1">
    <citation type="journal article" date="2000" name="Arch. Microbiol.">
        <title>Rhodobaca bogoriensis gen. nov. and sp. nov., an alkaliphilic purple nonsulfur bacterium from African Rift Valley soda lakes.</title>
        <authorList>
            <person name="Milford A.D."/>
            <person name="Achenbach L.A."/>
            <person name="Jung D.O."/>
            <person name="Madigan M.T."/>
        </authorList>
    </citation>
    <scope>NUCLEOTIDE SEQUENCE [LARGE SCALE GENOMIC DNA]</scope>
    <source>
        <strain evidence="3 4">2376</strain>
    </source>
</reference>
<dbReference type="Gene3D" id="3.40.50.261">
    <property type="entry name" value="Succinyl-CoA synthetase domains"/>
    <property type="match status" value="2"/>
</dbReference>
<dbReference type="GO" id="GO:0006099">
    <property type="term" value="P:tricarboxylic acid cycle"/>
    <property type="evidence" value="ECO:0007669"/>
    <property type="project" value="UniProtKB-KW"/>
</dbReference>
<dbReference type="Pfam" id="PF13380">
    <property type="entry name" value="CoA_binding_2"/>
    <property type="match status" value="1"/>
</dbReference>
<dbReference type="Pfam" id="PF13549">
    <property type="entry name" value="ATP-grasp_5"/>
    <property type="match status" value="1"/>
</dbReference>
<dbReference type="GO" id="GO:0016874">
    <property type="term" value="F:ligase activity"/>
    <property type="evidence" value="ECO:0007669"/>
    <property type="project" value="UniProtKB-KW"/>
</dbReference>
<evidence type="ECO:0000256" key="1">
    <source>
        <dbReference type="ARBA" id="ARBA00022532"/>
    </source>
</evidence>
<evidence type="ECO:0000313" key="3">
    <source>
        <dbReference type="EMBL" id="NYS25601.1"/>
    </source>
</evidence>
<sequence length="665" mass="68167">MKNLSRLLRPRSVAVMGGGWAANVIEQCQRMGFDGQVWPVHPTRSTIGGLPAVPSLADLPAAPDATFIGVNRDATLQVVGELAAMGAGGAVAFASGWSETGAAAAQAQLVAAAGTMPVLGPNCYGIINYLDGALLWPDQHGGQRVDSGVAVISQSSNIAVNLTMQARALPLAYVACLGNAAQVGLAELGRALLQDPRVTALGLYVEGITDAPALAALAQEAAARGKGIVAIKSGRTEASRAAAASHTAALAGDSVASSAFLHQAGIAEVETPAELLETLKILHAHGPGLGQRLCSLSCSGGEAGMIADLAARHRLDFPPPGTDSAARLSEALGPMVTISNPLDYHTFIWGDGARIEAVFSEMLSGYDAGLFVIDPPRPDRCDPSSFTPALDAIAAAGVNTGKPAFAVASLPENFDEALARSMAARGVVVLMGAETALTALAAAQTPPAATGWAPWPAPPARDVHMLDEAAAKTRLAQAGIAVPRGVAAPDLPALARAAHALTPPLALKGLGFAHKSEAGAVRLNLTTLEGQPEIPGALGYLAEEMIPGALAELILGVRRDPVYGATLTLGFGGTAAELLGDTVTLVLPVTPTEITAALRRLRLWPLLDGYRGRPRADVDAVVQAAMKLQDMLAQDPALEEVEINPLLVRESGAMAADAVIWEAVP</sequence>
<dbReference type="AlphaFoldDB" id="A0A7Z0I0C3"/>
<dbReference type="Pfam" id="PF13607">
    <property type="entry name" value="Succ_CoA_lig"/>
    <property type="match status" value="1"/>
</dbReference>
<dbReference type="Gene3D" id="3.30.1490.20">
    <property type="entry name" value="ATP-grasp fold, A domain"/>
    <property type="match status" value="1"/>
</dbReference>
<evidence type="ECO:0000313" key="4">
    <source>
        <dbReference type="Proteomes" id="UP000529417"/>
    </source>
</evidence>
<proteinExistence type="predicted"/>
<dbReference type="InterPro" id="IPR036291">
    <property type="entry name" value="NAD(P)-bd_dom_sf"/>
</dbReference>
<keyword evidence="3" id="KW-0436">Ligase</keyword>
<dbReference type="RefSeq" id="WP_179906402.1">
    <property type="nucleotide sequence ID" value="NZ_JACBXS010000022.1"/>
</dbReference>
<keyword evidence="4" id="KW-1185">Reference proteome</keyword>
<evidence type="ECO:0000259" key="2">
    <source>
        <dbReference type="SMART" id="SM00881"/>
    </source>
</evidence>
<dbReference type="Proteomes" id="UP000529417">
    <property type="component" value="Unassembled WGS sequence"/>
</dbReference>
<dbReference type="InterPro" id="IPR003781">
    <property type="entry name" value="CoA-bd"/>
</dbReference>
<dbReference type="PANTHER" id="PTHR42793">
    <property type="entry name" value="COA BINDING DOMAIN CONTAINING PROTEIN"/>
    <property type="match status" value="1"/>
</dbReference>
<gene>
    <name evidence="3" type="ORF">HUK65_11420</name>
</gene>
<dbReference type="EMBL" id="JACBXS010000022">
    <property type="protein sequence ID" value="NYS25601.1"/>
    <property type="molecule type" value="Genomic_DNA"/>
</dbReference>
<dbReference type="InterPro" id="IPR013815">
    <property type="entry name" value="ATP_grasp_subdomain_1"/>
</dbReference>
<dbReference type="GO" id="GO:0005524">
    <property type="term" value="F:ATP binding"/>
    <property type="evidence" value="ECO:0007669"/>
    <property type="project" value="InterPro"/>
</dbReference>
<name>A0A7Z0I0C3_9RHOB</name>
<dbReference type="SMART" id="SM00881">
    <property type="entry name" value="CoA_binding"/>
    <property type="match status" value="1"/>
</dbReference>
<keyword evidence="1" id="KW-0816">Tricarboxylic acid cycle</keyword>
<dbReference type="SUPFAM" id="SSF51735">
    <property type="entry name" value="NAD(P)-binding Rossmann-fold domains"/>
    <property type="match status" value="1"/>
</dbReference>
<dbReference type="SUPFAM" id="SSF52210">
    <property type="entry name" value="Succinyl-CoA synthetase domains"/>
    <property type="match status" value="2"/>
</dbReference>
<dbReference type="InterPro" id="IPR016102">
    <property type="entry name" value="Succinyl-CoA_synth-like"/>
</dbReference>
<dbReference type="Gene3D" id="3.40.50.720">
    <property type="entry name" value="NAD(P)-binding Rossmann-like Domain"/>
    <property type="match status" value="1"/>
</dbReference>
<dbReference type="SUPFAM" id="SSF56059">
    <property type="entry name" value="Glutathione synthetase ATP-binding domain-like"/>
    <property type="match status" value="1"/>
</dbReference>
<comment type="caution">
    <text evidence="3">The sequence shown here is derived from an EMBL/GenBank/DDBJ whole genome shotgun (WGS) entry which is preliminary data.</text>
</comment>
<feature type="domain" description="CoA-binding" evidence="2">
    <location>
        <begin position="7"/>
        <end position="97"/>
    </location>
</feature>
<dbReference type="PANTHER" id="PTHR42793:SF4">
    <property type="entry name" value="BLL6376 PROTEIN"/>
    <property type="match status" value="1"/>
</dbReference>
<organism evidence="3 4">
    <name type="scientific">Rhabdonatronobacter sediminivivens</name>
    <dbReference type="NCBI Taxonomy" id="2743469"/>
    <lineage>
        <taxon>Bacteria</taxon>
        <taxon>Pseudomonadati</taxon>
        <taxon>Pseudomonadota</taxon>
        <taxon>Alphaproteobacteria</taxon>
        <taxon>Rhodobacterales</taxon>
        <taxon>Paracoccaceae</taxon>
        <taxon>Rhabdonatronobacter</taxon>
    </lineage>
</organism>
<dbReference type="InterPro" id="IPR032875">
    <property type="entry name" value="Succ_CoA_lig_flav_dom"/>
</dbReference>
<protein>
    <submittedName>
        <fullName evidence="3">Acetate--CoA ligase family protein</fullName>
    </submittedName>
</protein>